<evidence type="ECO:0000313" key="2">
    <source>
        <dbReference type="EMBL" id="AEE48217.1"/>
    </source>
</evidence>
<dbReference type="Gene3D" id="3.90.1570.10">
    <property type="entry name" value="tt1808, chain A"/>
    <property type="match status" value="1"/>
</dbReference>
<dbReference type="eggNOG" id="COG4636">
    <property type="taxonomic scope" value="Bacteria"/>
</dbReference>
<protein>
    <recommendedName>
        <fullName evidence="1">Putative restriction endonuclease domain-containing protein</fullName>
    </recommendedName>
</protein>
<gene>
    <name evidence="2" type="ordered locus">Halhy_0305</name>
</gene>
<dbReference type="PANTHER" id="PTHR34107:SF4">
    <property type="entry name" value="SLL1222 PROTEIN"/>
    <property type="match status" value="1"/>
</dbReference>
<evidence type="ECO:0000259" key="1">
    <source>
        <dbReference type="Pfam" id="PF05685"/>
    </source>
</evidence>
<accession>F4KW19</accession>
<dbReference type="PANTHER" id="PTHR34107">
    <property type="entry name" value="SLL0198 PROTEIN-RELATED"/>
    <property type="match status" value="1"/>
</dbReference>
<reference evidence="2 3" key="1">
    <citation type="journal article" date="2011" name="Stand. Genomic Sci.">
        <title>Complete genome sequence of Haliscomenobacter hydrossis type strain (O).</title>
        <authorList>
            <consortium name="US DOE Joint Genome Institute (JGI-PGF)"/>
            <person name="Daligault H."/>
            <person name="Lapidus A."/>
            <person name="Zeytun A."/>
            <person name="Nolan M."/>
            <person name="Lucas S."/>
            <person name="Del Rio T.G."/>
            <person name="Tice H."/>
            <person name="Cheng J.F."/>
            <person name="Tapia R."/>
            <person name="Han C."/>
            <person name="Goodwin L."/>
            <person name="Pitluck S."/>
            <person name="Liolios K."/>
            <person name="Pagani I."/>
            <person name="Ivanova N."/>
            <person name="Huntemann M."/>
            <person name="Mavromatis K."/>
            <person name="Mikhailova N."/>
            <person name="Pati A."/>
            <person name="Chen A."/>
            <person name="Palaniappan K."/>
            <person name="Land M."/>
            <person name="Hauser L."/>
            <person name="Brambilla E.M."/>
            <person name="Rohde M."/>
            <person name="Verbarg S."/>
            <person name="Goker M."/>
            <person name="Bristow J."/>
            <person name="Eisen J.A."/>
            <person name="Markowitz V."/>
            <person name="Hugenholtz P."/>
            <person name="Kyrpides N.C."/>
            <person name="Klenk H.P."/>
            <person name="Woyke T."/>
        </authorList>
    </citation>
    <scope>NUCLEOTIDE SEQUENCE [LARGE SCALE GENOMIC DNA]</scope>
    <source>
        <strain evidence="3">ATCC 27775 / DSM 1100 / LMG 10767 / O</strain>
    </source>
</reference>
<reference key="2">
    <citation type="submission" date="2011-04" db="EMBL/GenBank/DDBJ databases">
        <title>Complete sequence of chromosome of Haliscomenobacter hydrossis DSM 1100.</title>
        <authorList>
            <consortium name="US DOE Joint Genome Institute (JGI-PGF)"/>
            <person name="Lucas S."/>
            <person name="Han J."/>
            <person name="Lapidus A."/>
            <person name="Bruce D."/>
            <person name="Goodwin L."/>
            <person name="Pitluck S."/>
            <person name="Peters L."/>
            <person name="Kyrpides N."/>
            <person name="Mavromatis K."/>
            <person name="Ivanova N."/>
            <person name="Ovchinnikova G."/>
            <person name="Pagani I."/>
            <person name="Daligault H."/>
            <person name="Detter J.C."/>
            <person name="Han C."/>
            <person name="Land M."/>
            <person name="Hauser L."/>
            <person name="Markowitz V."/>
            <person name="Cheng J.-F."/>
            <person name="Hugenholtz P."/>
            <person name="Woyke T."/>
            <person name="Wu D."/>
            <person name="Verbarg S."/>
            <person name="Frueling A."/>
            <person name="Brambilla E."/>
            <person name="Klenk H.-P."/>
            <person name="Eisen J.A."/>
        </authorList>
    </citation>
    <scope>NUCLEOTIDE SEQUENCE</scope>
    <source>
        <strain>DSM 1100</strain>
    </source>
</reference>
<feature type="domain" description="Putative restriction endonuclease" evidence="1">
    <location>
        <begin position="27"/>
        <end position="193"/>
    </location>
</feature>
<name>F4KW19_HALH1</name>
<dbReference type="InterPro" id="IPR011335">
    <property type="entry name" value="Restrct_endonuc-II-like"/>
</dbReference>
<organism evidence="2 3">
    <name type="scientific">Haliscomenobacter hydrossis (strain ATCC 27775 / DSM 1100 / LMG 10767 / O)</name>
    <dbReference type="NCBI Taxonomy" id="760192"/>
    <lineage>
        <taxon>Bacteria</taxon>
        <taxon>Pseudomonadati</taxon>
        <taxon>Bacteroidota</taxon>
        <taxon>Saprospiria</taxon>
        <taxon>Saprospirales</taxon>
        <taxon>Haliscomenobacteraceae</taxon>
        <taxon>Haliscomenobacter</taxon>
    </lineage>
</organism>
<dbReference type="EMBL" id="CP002691">
    <property type="protein sequence ID" value="AEE48217.1"/>
    <property type="molecule type" value="Genomic_DNA"/>
</dbReference>
<dbReference type="Proteomes" id="UP000008461">
    <property type="component" value="Chromosome"/>
</dbReference>
<dbReference type="SUPFAM" id="SSF52980">
    <property type="entry name" value="Restriction endonuclease-like"/>
    <property type="match status" value="1"/>
</dbReference>
<dbReference type="HOGENOM" id="CLU_076312_3_2_10"/>
<dbReference type="CDD" id="cd06260">
    <property type="entry name" value="DUF820-like"/>
    <property type="match status" value="1"/>
</dbReference>
<dbReference type="InterPro" id="IPR012296">
    <property type="entry name" value="Nuclease_put_TT1808"/>
</dbReference>
<dbReference type="Pfam" id="PF05685">
    <property type="entry name" value="Uma2"/>
    <property type="match status" value="1"/>
</dbReference>
<proteinExistence type="predicted"/>
<keyword evidence="3" id="KW-1185">Reference proteome</keyword>
<dbReference type="KEGG" id="hhy:Halhy_0305"/>
<evidence type="ECO:0000313" key="3">
    <source>
        <dbReference type="Proteomes" id="UP000008461"/>
    </source>
</evidence>
<dbReference type="AlphaFoldDB" id="F4KW19"/>
<dbReference type="InterPro" id="IPR008538">
    <property type="entry name" value="Uma2"/>
</dbReference>
<sequence>MSATAEANIKLPISPPKQPARKISWLEFQRKYLSREDGYKYEWLNGTVEKSKRGMDKTQLYILRTIQNYFIEQKSQGKVSGNLVSEPDLFFLDNHRRPDITWLTDEQIDRLTYDSKDVPAFVIEVISTNDQINRVEQKMDDYRAAGVQVVWHVFPLLGKVHVYGGEKLSSMQVVAGEQICSAAPVLAAFEMKVEELLRKPELPPEKK</sequence>
<dbReference type="RefSeq" id="WP_013762781.1">
    <property type="nucleotide sequence ID" value="NC_015510.1"/>
</dbReference>
<dbReference type="STRING" id="760192.Halhy_0305"/>